<organism evidence="3 4">
    <name type="scientific">Streptomyces diastatochromogenes</name>
    <dbReference type="NCBI Taxonomy" id="42236"/>
    <lineage>
        <taxon>Bacteria</taxon>
        <taxon>Bacillati</taxon>
        <taxon>Actinomycetota</taxon>
        <taxon>Actinomycetes</taxon>
        <taxon>Kitasatosporales</taxon>
        <taxon>Streptomycetaceae</taxon>
        <taxon>Streptomyces</taxon>
    </lineage>
</organism>
<feature type="region of interest" description="Disordered" evidence="1">
    <location>
        <begin position="188"/>
        <end position="258"/>
    </location>
</feature>
<dbReference type="GO" id="GO:0007165">
    <property type="term" value="P:signal transduction"/>
    <property type="evidence" value="ECO:0007669"/>
    <property type="project" value="InterPro"/>
</dbReference>
<feature type="domain" description="TIR" evidence="2">
    <location>
        <begin position="104"/>
        <end position="164"/>
    </location>
</feature>
<dbReference type="SUPFAM" id="SSF52200">
    <property type="entry name" value="Toll/Interleukin receptor TIR domain"/>
    <property type="match status" value="1"/>
</dbReference>
<dbReference type="Gene3D" id="3.40.50.10140">
    <property type="entry name" value="Toll/interleukin-1 receptor homology (TIR) domain"/>
    <property type="match status" value="1"/>
</dbReference>
<evidence type="ECO:0000259" key="2">
    <source>
        <dbReference type="Pfam" id="PF13676"/>
    </source>
</evidence>
<accession>A0A233RW60</accession>
<sequence>MSFTGRATLLEWLRNGFASGTTTQVVHGLGGMGKTEIAQEYAHRFKAAYDVVWWVPAVQPGPDPPGGCPWNGSRTSSSAMRCDDGEAFVGRFYDDLTAELGLLGVEVEAEMPFRDVKRIGLGDDWARRLGRAVGHCRAMVALCSPSHLNSLYCGKEWAAFRSRVDRYREQTEIDVPAPIPVLWAPMRDPMSQMSPPGSTAPCRRAGDGGSTTARHRWNGPRTPALLLQGGHGPHDGPGQRQLDPGQQRQAGAAGRLGP</sequence>
<keyword evidence="4" id="KW-1185">Reference proteome</keyword>
<reference evidence="3 4" key="1">
    <citation type="submission" date="2016-07" db="EMBL/GenBank/DDBJ databases">
        <title>Draft genome of Streptomyces diastatochromogenes.</title>
        <authorList>
            <person name="Podduturi R."/>
            <person name="Lukassen M.B."/>
            <person name="Clausen N."/>
            <person name="Nielsen J.L."/>
            <person name="Jorgensen N.O."/>
        </authorList>
    </citation>
    <scope>NUCLEOTIDE SEQUENCE [LARGE SCALE GENOMIC DNA]</scope>
    <source>
        <strain evidence="3 4">DSM 40608</strain>
    </source>
</reference>
<proteinExistence type="predicted"/>
<dbReference type="InterPro" id="IPR000157">
    <property type="entry name" value="TIR_dom"/>
</dbReference>
<dbReference type="Proteomes" id="UP000215483">
    <property type="component" value="Unassembled WGS sequence"/>
</dbReference>
<evidence type="ECO:0000313" key="4">
    <source>
        <dbReference type="Proteomes" id="UP000215483"/>
    </source>
</evidence>
<dbReference type="Gene3D" id="3.40.50.300">
    <property type="entry name" value="P-loop containing nucleotide triphosphate hydrolases"/>
    <property type="match status" value="1"/>
</dbReference>
<dbReference type="EMBL" id="MCGQ01000068">
    <property type="protein sequence ID" value="OXY87642.1"/>
    <property type="molecule type" value="Genomic_DNA"/>
</dbReference>
<name>A0A233RW60_STRDA</name>
<protein>
    <recommendedName>
        <fullName evidence="2">TIR domain-containing protein</fullName>
    </recommendedName>
</protein>
<dbReference type="Pfam" id="PF13676">
    <property type="entry name" value="TIR_2"/>
    <property type="match status" value="1"/>
</dbReference>
<gene>
    <name evidence="3" type="ORF">BEK98_43465</name>
</gene>
<comment type="caution">
    <text evidence="3">The sequence shown here is derived from an EMBL/GenBank/DDBJ whole genome shotgun (WGS) entry which is preliminary data.</text>
</comment>
<dbReference type="InterPro" id="IPR035897">
    <property type="entry name" value="Toll_tir_struct_dom_sf"/>
</dbReference>
<evidence type="ECO:0000256" key="1">
    <source>
        <dbReference type="SAM" id="MobiDB-lite"/>
    </source>
</evidence>
<dbReference type="SUPFAM" id="SSF52540">
    <property type="entry name" value="P-loop containing nucleoside triphosphate hydrolases"/>
    <property type="match status" value="1"/>
</dbReference>
<evidence type="ECO:0000313" key="3">
    <source>
        <dbReference type="EMBL" id="OXY87642.1"/>
    </source>
</evidence>
<dbReference type="InterPro" id="IPR027417">
    <property type="entry name" value="P-loop_NTPase"/>
</dbReference>
<dbReference type="AlphaFoldDB" id="A0A233RW60"/>